<dbReference type="CDD" id="cd01008">
    <property type="entry name" value="PBP2_NrtA_SsuA_CpmA_like"/>
    <property type="match status" value="1"/>
</dbReference>
<proteinExistence type="predicted"/>
<dbReference type="AlphaFoldDB" id="A0A0B1Q9T8"/>
<protein>
    <submittedName>
        <fullName evidence="6">ABC transporter substrate-binding protein</fullName>
    </submittedName>
</protein>
<evidence type="ECO:0000313" key="6">
    <source>
        <dbReference type="EMBL" id="KHJ56126.1"/>
    </source>
</evidence>
<dbReference type="GO" id="GO:0016020">
    <property type="term" value="C:membrane"/>
    <property type="evidence" value="ECO:0007669"/>
    <property type="project" value="InterPro"/>
</dbReference>
<gene>
    <name evidence="6" type="ORF">LA66_05870</name>
</gene>
<dbReference type="PANTHER" id="PTHR30024">
    <property type="entry name" value="ALIPHATIC SULFONATES-BINDING PROTEIN-RELATED"/>
    <property type="match status" value="1"/>
</dbReference>
<comment type="subcellular location">
    <subcellularLocation>
        <location evidence="1">Periplasm</location>
    </subcellularLocation>
</comment>
<dbReference type="GO" id="GO:0042626">
    <property type="term" value="F:ATPase-coupled transmembrane transporter activity"/>
    <property type="evidence" value="ECO:0007669"/>
    <property type="project" value="InterPro"/>
</dbReference>
<dbReference type="RefSeq" id="WP_039189521.1">
    <property type="nucleotide sequence ID" value="NZ_JRFJ01000001.1"/>
</dbReference>
<dbReference type="STRING" id="370622.LA66_05870"/>
<dbReference type="NCBIfam" id="TIGR01728">
    <property type="entry name" value="SsuA_fam"/>
    <property type="match status" value="1"/>
</dbReference>
<keyword evidence="3 4" id="KW-0732">Signal</keyword>
<evidence type="ECO:0000256" key="2">
    <source>
        <dbReference type="ARBA" id="ARBA00022448"/>
    </source>
</evidence>
<keyword evidence="2" id="KW-0813">Transport</keyword>
<dbReference type="SUPFAM" id="SSF53850">
    <property type="entry name" value="Periplasmic binding protein-like II"/>
    <property type="match status" value="1"/>
</dbReference>
<dbReference type="EMBL" id="JRFJ01000001">
    <property type="protein sequence ID" value="KHJ56126.1"/>
    <property type="molecule type" value="Genomic_DNA"/>
</dbReference>
<dbReference type="OrthoDB" id="7374754at2"/>
<evidence type="ECO:0000256" key="4">
    <source>
        <dbReference type="SAM" id="SignalP"/>
    </source>
</evidence>
<evidence type="ECO:0000259" key="5">
    <source>
        <dbReference type="Pfam" id="PF09084"/>
    </source>
</evidence>
<accession>A0A0B1Q9T8</accession>
<dbReference type="Gene3D" id="3.40.190.10">
    <property type="entry name" value="Periplasmic binding protein-like II"/>
    <property type="match status" value="2"/>
</dbReference>
<dbReference type="GO" id="GO:0042597">
    <property type="term" value="C:periplasmic space"/>
    <property type="evidence" value="ECO:0007669"/>
    <property type="project" value="UniProtKB-SubCell"/>
</dbReference>
<evidence type="ECO:0000313" key="7">
    <source>
        <dbReference type="Proteomes" id="UP000030826"/>
    </source>
</evidence>
<feature type="chain" id="PRO_5002081311" evidence="4">
    <location>
        <begin position="35"/>
        <end position="345"/>
    </location>
</feature>
<dbReference type="InterPro" id="IPR006311">
    <property type="entry name" value="TAT_signal"/>
</dbReference>
<dbReference type="Proteomes" id="UP000030826">
    <property type="component" value="Unassembled WGS sequence"/>
</dbReference>
<sequence length="345" mass="36441">MRTTKPLITRRFFSATLAAAVAIGAVPFAGAASAADAKPDAIRIGSTAPGHFKFILFRHQKLLEKEFEADGIPIELTTFDGGSAASVALGSGALDVTYIGNNPSLRLAASGANVKLVGLSSWLPSNETLVLTRADSDIQTLADLKGKRVGYLAGTVRHSTFAKALEAQGLTIDDVESLNIGIESSGPALARGDIDAIVEGQGAAQRLVEAGQARIVFDAAKDGRPEWAVPHAISVNGDFAQRYPSIVERILKVDIAAAEWVDANPEEAISIFVQETGNSEAAVRATYADGRFYQNPEITPAAVEALKGEEAFMAKAGLLQGTIDYDRWIDRSFLEAATAERTAGN</sequence>
<dbReference type="Pfam" id="PF09084">
    <property type="entry name" value="NMT1"/>
    <property type="match status" value="1"/>
</dbReference>
<evidence type="ECO:0000256" key="3">
    <source>
        <dbReference type="ARBA" id="ARBA00022729"/>
    </source>
</evidence>
<reference evidence="6 7" key="1">
    <citation type="submission" date="2014-09" db="EMBL/GenBank/DDBJ databases">
        <title>Isolation and characterization of Aurantimonas altamirensis ON-56566 from clinical sample following a dog bite.</title>
        <authorList>
            <person name="Eshaghi A."/>
            <person name="Li A."/>
            <person name="Shahinas D."/>
            <person name="Bahn P."/>
            <person name="Kus J.V."/>
            <person name="Patel S.N."/>
        </authorList>
    </citation>
    <scope>NUCLEOTIDE SEQUENCE [LARGE SCALE GENOMIC DNA]</scope>
    <source>
        <strain evidence="6 7">ON-56566</strain>
    </source>
</reference>
<dbReference type="PROSITE" id="PS51318">
    <property type="entry name" value="TAT"/>
    <property type="match status" value="1"/>
</dbReference>
<name>A0A0B1Q9T8_9HYPH</name>
<feature type="domain" description="SsuA/THI5-like" evidence="5">
    <location>
        <begin position="67"/>
        <end position="268"/>
    </location>
</feature>
<dbReference type="InterPro" id="IPR010067">
    <property type="entry name" value="ABC_SsuA_sub-bd"/>
</dbReference>
<evidence type="ECO:0000256" key="1">
    <source>
        <dbReference type="ARBA" id="ARBA00004418"/>
    </source>
</evidence>
<dbReference type="InterPro" id="IPR015168">
    <property type="entry name" value="SsuA/THI5"/>
</dbReference>
<comment type="caution">
    <text evidence="6">The sequence shown here is derived from an EMBL/GenBank/DDBJ whole genome shotgun (WGS) entry which is preliminary data.</text>
</comment>
<feature type="signal peptide" evidence="4">
    <location>
        <begin position="1"/>
        <end position="34"/>
    </location>
</feature>
<organism evidence="6 7">
    <name type="scientific">Aureimonas altamirensis</name>
    <dbReference type="NCBI Taxonomy" id="370622"/>
    <lineage>
        <taxon>Bacteria</taxon>
        <taxon>Pseudomonadati</taxon>
        <taxon>Pseudomonadota</taxon>
        <taxon>Alphaproteobacteria</taxon>
        <taxon>Hyphomicrobiales</taxon>
        <taxon>Aurantimonadaceae</taxon>
        <taxon>Aureimonas</taxon>
    </lineage>
</organism>